<dbReference type="AlphaFoldDB" id="A0AAP7IA68"/>
<dbReference type="RefSeq" id="WP_021339894.1">
    <property type="nucleotide sequence ID" value="NZ_CP013980.1"/>
</dbReference>
<dbReference type="InterPro" id="IPR012867">
    <property type="entry name" value="DUF1648"/>
</dbReference>
<dbReference type="Proteomes" id="UP000095464">
    <property type="component" value="Unassembled WGS sequence"/>
</dbReference>
<keyword evidence="1" id="KW-0812">Transmembrane</keyword>
<feature type="transmembrane region" description="Helical" evidence="1">
    <location>
        <begin position="51"/>
        <end position="73"/>
    </location>
</feature>
<accession>A0AAP7IA68</accession>
<proteinExistence type="predicted"/>
<evidence type="ECO:0000313" key="3">
    <source>
        <dbReference type="EMBL" id="OEK50840.1"/>
    </source>
</evidence>
<dbReference type="EMBL" id="LNPX01000078">
    <property type="protein sequence ID" value="OEK50840.1"/>
    <property type="molecule type" value="Genomic_DNA"/>
</dbReference>
<keyword evidence="1" id="KW-1133">Transmembrane helix</keyword>
<feature type="transmembrane region" description="Helical" evidence="1">
    <location>
        <begin position="5"/>
        <end position="23"/>
    </location>
</feature>
<dbReference type="Pfam" id="PF07853">
    <property type="entry name" value="DUF1648"/>
    <property type="match status" value="1"/>
</dbReference>
<comment type="caution">
    <text evidence="3">The sequence shown here is derived from an EMBL/GenBank/DDBJ whole genome shotgun (WGS) entry which is preliminary data.</text>
</comment>
<evidence type="ECO:0000256" key="1">
    <source>
        <dbReference type="SAM" id="Phobius"/>
    </source>
</evidence>
<gene>
    <name evidence="3" type="ORF">ASS94_14885</name>
</gene>
<feature type="domain" description="DUF1648" evidence="2">
    <location>
        <begin position="12"/>
        <end position="59"/>
    </location>
</feature>
<evidence type="ECO:0000259" key="2">
    <source>
        <dbReference type="Pfam" id="PF07853"/>
    </source>
</evidence>
<keyword evidence="1" id="KW-0472">Membrane</keyword>
<evidence type="ECO:0000313" key="4">
    <source>
        <dbReference type="Proteomes" id="UP000095464"/>
    </source>
</evidence>
<reference evidence="4" key="1">
    <citation type="submission" date="2015-11" db="EMBL/GenBank/DDBJ databases">
        <title>Genomic diversity of Staphylococcus saprophyticus strains from urinary tract infections, animal surfaces, and fermented foods.</title>
        <authorList>
            <person name="Wolfe B.E."/>
        </authorList>
    </citation>
    <scope>NUCLEOTIDE SEQUENCE [LARGE SCALE GENOMIC DNA]</scope>
    <source>
        <strain evidence="4">738_7</strain>
    </source>
</reference>
<organism evidence="3 4">
    <name type="scientific">Staphylococcus equorum</name>
    <dbReference type="NCBI Taxonomy" id="246432"/>
    <lineage>
        <taxon>Bacteria</taxon>
        <taxon>Bacillati</taxon>
        <taxon>Bacillota</taxon>
        <taxon>Bacilli</taxon>
        <taxon>Bacillales</taxon>
        <taxon>Staphylococcaceae</taxon>
        <taxon>Staphylococcus</taxon>
    </lineage>
</organism>
<sequence>MINKTLNFTGLIFIILLFLYTSINYNSLPEKVPVHFDLYSNPDAWGYKKEIFLLPIIILALWIFMYLLFKYYVKFENFKSTFENKTISKDAINFNRRFITILNFELSTLLSFMGIKDVYNATGGNIDIGIFQFVIILVVIFSTIILHLYKCYKHKYF</sequence>
<name>A0AAP7IA68_9STAP</name>
<dbReference type="GeneID" id="97128497"/>
<protein>
    <recommendedName>
        <fullName evidence="2">DUF1648 domain-containing protein</fullName>
    </recommendedName>
</protein>
<feature type="transmembrane region" description="Helical" evidence="1">
    <location>
        <begin position="94"/>
        <end position="115"/>
    </location>
</feature>
<feature type="transmembrane region" description="Helical" evidence="1">
    <location>
        <begin position="130"/>
        <end position="149"/>
    </location>
</feature>